<dbReference type="RefSeq" id="WP_015184659.1">
    <property type="nucleotide sequence ID" value="NC_019738.1"/>
</dbReference>
<proteinExistence type="predicted"/>
<keyword evidence="2" id="KW-1185">Reference proteome</keyword>
<organism evidence="1 2">
    <name type="scientific">Allocoleopsis franciscana PCC 7113</name>
    <dbReference type="NCBI Taxonomy" id="1173027"/>
    <lineage>
        <taxon>Bacteria</taxon>
        <taxon>Bacillati</taxon>
        <taxon>Cyanobacteriota</taxon>
        <taxon>Cyanophyceae</taxon>
        <taxon>Coleofasciculales</taxon>
        <taxon>Coleofasciculaceae</taxon>
        <taxon>Allocoleopsis</taxon>
        <taxon>Allocoleopsis franciscana</taxon>
    </lineage>
</organism>
<evidence type="ECO:0000313" key="1">
    <source>
        <dbReference type="EMBL" id="AFZ20524.1"/>
    </source>
</evidence>
<evidence type="ECO:0000313" key="2">
    <source>
        <dbReference type="Proteomes" id="UP000010471"/>
    </source>
</evidence>
<name>K9WL68_9CYAN</name>
<dbReference type="AlphaFoldDB" id="K9WL68"/>
<dbReference type="HOGENOM" id="CLU_2001262_0_0_3"/>
<dbReference type="EMBL" id="CP003630">
    <property type="protein sequence ID" value="AFZ20524.1"/>
    <property type="molecule type" value="Genomic_DNA"/>
</dbReference>
<dbReference type="Proteomes" id="UP000010471">
    <property type="component" value="Chromosome"/>
</dbReference>
<reference evidence="1 2" key="1">
    <citation type="submission" date="2012-06" db="EMBL/GenBank/DDBJ databases">
        <title>Finished chromosome of genome of Microcoleus sp. PCC 7113.</title>
        <authorList>
            <consortium name="US DOE Joint Genome Institute"/>
            <person name="Gugger M."/>
            <person name="Coursin T."/>
            <person name="Rippka R."/>
            <person name="Tandeau De Marsac N."/>
            <person name="Huntemann M."/>
            <person name="Wei C.-L."/>
            <person name="Han J."/>
            <person name="Detter J.C."/>
            <person name="Han C."/>
            <person name="Tapia R."/>
            <person name="Chen A."/>
            <person name="Kyrpides N."/>
            <person name="Mavromatis K."/>
            <person name="Markowitz V."/>
            <person name="Szeto E."/>
            <person name="Ivanova N."/>
            <person name="Pagani I."/>
            <person name="Pati A."/>
            <person name="Goodwin L."/>
            <person name="Nordberg H.P."/>
            <person name="Cantor M.N."/>
            <person name="Hua S.X."/>
            <person name="Woyke T."/>
            <person name="Kerfeld C.A."/>
        </authorList>
    </citation>
    <scope>NUCLEOTIDE SEQUENCE [LARGE SCALE GENOMIC DNA]</scope>
    <source>
        <strain evidence="1 2">PCC 7113</strain>
    </source>
</reference>
<dbReference type="KEGG" id="mic:Mic7113_4856"/>
<gene>
    <name evidence="1" type="ORF">Mic7113_4856</name>
</gene>
<accession>K9WL68</accession>
<sequence>MLYSEYLSLNLTASKGCMNPGSLKEMSWNNIRLLITQNGVTKIQNLAGGIENIEEHLNNQLRRYQQQGWEAIKVERPQEKNQSRYPKNTIHCLLKRSISLEPRNRFKQSSKDSAPIERNFSIGA</sequence>
<protein>
    <submittedName>
        <fullName evidence="1">Uncharacterized protein</fullName>
    </submittedName>
</protein>